<dbReference type="SUPFAM" id="SSF53335">
    <property type="entry name" value="S-adenosyl-L-methionine-dependent methyltransferases"/>
    <property type="match status" value="1"/>
</dbReference>
<dbReference type="Proteomes" id="UP000177300">
    <property type="component" value="Unassembled WGS sequence"/>
</dbReference>
<sequence>MRKRKLIRETSSFRDPSGFVFYLGNTIYRQVNISYKNDYLYFKNSGLYKKLVVEKLLIPFREVSDFKYENSEAFVILKTENIPFISYPYEWCFEQLKDAALCTLQIQRLCLEASVSLKDASAFNIQFLKGRPIMIDILSFERYKEGSPWVAYLQFCQQFLGPLLLMSKVDSRLGTLSGIYLDGIPLDFTSRLLPKYTFLNFPILAHIHLHSHNQTKYGRNPSQVRLKRKALTKNMLLGIIDNLENLIQSIKYSDDPTEWGKYSNMMNYTKAAFENKKKIVKSYLVRQKPKNVWDLGANTGEFSRIAASLGIATISLDSDHSAVNNNYLQVKQNGEMNILPLLMDLANPTTDLGWAHKERKSLLSRGPSDLAMALALVHHLCISKNIPFS</sequence>
<evidence type="ECO:0000313" key="1">
    <source>
        <dbReference type="EMBL" id="OGE13311.1"/>
    </source>
</evidence>
<name>A0A1F5IAF4_9BACT</name>
<reference evidence="1 2" key="1">
    <citation type="journal article" date="2016" name="Nat. Commun.">
        <title>Thousands of microbial genomes shed light on interconnected biogeochemical processes in an aquifer system.</title>
        <authorList>
            <person name="Anantharaman K."/>
            <person name="Brown C.T."/>
            <person name="Hug L.A."/>
            <person name="Sharon I."/>
            <person name="Castelle C.J."/>
            <person name="Probst A.J."/>
            <person name="Thomas B.C."/>
            <person name="Singh A."/>
            <person name="Wilkins M.J."/>
            <person name="Karaoz U."/>
            <person name="Brodie E.L."/>
            <person name="Williams K.H."/>
            <person name="Hubbard S.S."/>
            <person name="Banfield J.F."/>
        </authorList>
    </citation>
    <scope>NUCLEOTIDE SEQUENCE [LARGE SCALE GENOMIC DNA]</scope>
</reference>
<protein>
    <submittedName>
        <fullName evidence="1">Uncharacterized protein</fullName>
    </submittedName>
</protein>
<comment type="caution">
    <text evidence="1">The sequence shown here is derived from an EMBL/GenBank/DDBJ whole genome shotgun (WGS) entry which is preliminary data.</text>
</comment>
<dbReference type="EMBL" id="MFBY01000037">
    <property type="protein sequence ID" value="OGE13311.1"/>
    <property type="molecule type" value="Genomic_DNA"/>
</dbReference>
<gene>
    <name evidence="1" type="ORF">A3G14_05520</name>
</gene>
<dbReference type="Gene3D" id="3.40.50.150">
    <property type="entry name" value="Vaccinia Virus protein VP39"/>
    <property type="match status" value="1"/>
</dbReference>
<proteinExistence type="predicted"/>
<organism evidence="1 2">
    <name type="scientific">Candidatus Curtissbacteria bacterium RIFCSPLOWO2_12_FULL_38_9</name>
    <dbReference type="NCBI Taxonomy" id="1797735"/>
    <lineage>
        <taxon>Bacteria</taxon>
        <taxon>Candidatus Curtissiibacteriota</taxon>
    </lineage>
</organism>
<dbReference type="AlphaFoldDB" id="A0A1F5IAF4"/>
<accession>A0A1F5IAF4</accession>
<dbReference type="InterPro" id="IPR029063">
    <property type="entry name" value="SAM-dependent_MTases_sf"/>
</dbReference>
<evidence type="ECO:0000313" key="2">
    <source>
        <dbReference type="Proteomes" id="UP000177300"/>
    </source>
</evidence>
<feature type="non-terminal residue" evidence="1">
    <location>
        <position position="389"/>
    </location>
</feature>